<dbReference type="PANTHER" id="PTHR30061">
    <property type="entry name" value="MALTOSE-BINDING PERIPLASMIC PROTEIN"/>
    <property type="match status" value="1"/>
</dbReference>
<evidence type="ECO:0000256" key="1">
    <source>
        <dbReference type="ARBA" id="ARBA00008520"/>
    </source>
</evidence>
<dbReference type="PANTHER" id="PTHR30061:SF50">
    <property type="entry name" value="MALTOSE_MALTODEXTRIN-BINDING PERIPLASMIC PROTEIN"/>
    <property type="match status" value="1"/>
</dbReference>
<dbReference type="EMBL" id="JBHSCQ010000022">
    <property type="protein sequence ID" value="MFC4267030.1"/>
    <property type="molecule type" value="Genomic_DNA"/>
</dbReference>
<name>A0ABV8R3T8_9MICC</name>
<feature type="signal peptide" evidence="4">
    <location>
        <begin position="1"/>
        <end position="25"/>
    </location>
</feature>
<feature type="chain" id="PRO_5045416835" evidence="4">
    <location>
        <begin position="26"/>
        <end position="436"/>
    </location>
</feature>
<reference evidence="6" key="1">
    <citation type="journal article" date="2019" name="Int. J. Syst. Evol. Microbiol.">
        <title>The Global Catalogue of Microorganisms (GCM) 10K type strain sequencing project: providing services to taxonomists for standard genome sequencing and annotation.</title>
        <authorList>
            <consortium name="The Broad Institute Genomics Platform"/>
            <consortium name="The Broad Institute Genome Sequencing Center for Infectious Disease"/>
            <person name="Wu L."/>
            <person name="Ma J."/>
        </authorList>
    </citation>
    <scope>NUCLEOTIDE SEQUENCE [LARGE SCALE GENOMIC DNA]</scope>
    <source>
        <strain evidence="6">CGMCC 1.10698</strain>
    </source>
</reference>
<protein>
    <submittedName>
        <fullName evidence="5">ABC transporter substrate-binding protein</fullName>
    </submittedName>
</protein>
<proteinExistence type="inferred from homology"/>
<dbReference type="SUPFAM" id="SSF53850">
    <property type="entry name" value="Periplasmic binding protein-like II"/>
    <property type="match status" value="1"/>
</dbReference>
<dbReference type="Pfam" id="PF01547">
    <property type="entry name" value="SBP_bac_1"/>
    <property type="match status" value="1"/>
</dbReference>
<keyword evidence="6" id="KW-1185">Reference proteome</keyword>
<keyword evidence="2" id="KW-0813">Transport</keyword>
<comment type="caution">
    <text evidence="5">The sequence shown here is derived from an EMBL/GenBank/DDBJ whole genome shotgun (WGS) entry which is preliminary data.</text>
</comment>
<organism evidence="5 6">
    <name type="scientific">Arthrobacter cryoconiti</name>
    <dbReference type="NCBI Taxonomy" id="748907"/>
    <lineage>
        <taxon>Bacteria</taxon>
        <taxon>Bacillati</taxon>
        <taxon>Actinomycetota</taxon>
        <taxon>Actinomycetes</taxon>
        <taxon>Micrococcales</taxon>
        <taxon>Micrococcaceae</taxon>
        <taxon>Arthrobacter</taxon>
    </lineage>
</organism>
<comment type="similarity">
    <text evidence="1">Belongs to the bacterial solute-binding protein 1 family.</text>
</comment>
<evidence type="ECO:0000313" key="6">
    <source>
        <dbReference type="Proteomes" id="UP001595773"/>
    </source>
</evidence>
<evidence type="ECO:0000256" key="4">
    <source>
        <dbReference type="SAM" id="SignalP"/>
    </source>
</evidence>
<evidence type="ECO:0000256" key="2">
    <source>
        <dbReference type="ARBA" id="ARBA00022448"/>
    </source>
</evidence>
<evidence type="ECO:0000313" key="5">
    <source>
        <dbReference type="EMBL" id="MFC4267030.1"/>
    </source>
</evidence>
<dbReference type="RefSeq" id="WP_230065758.1">
    <property type="nucleotide sequence ID" value="NZ_BAABLL010000010.1"/>
</dbReference>
<evidence type="ECO:0000256" key="3">
    <source>
        <dbReference type="ARBA" id="ARBA00022729"/>
    </source>
</evidence>
<dbReference type="Proteomes" id="UP001595773">
    <property type="component" value="Unassembled WGS sequence"/>
</dbReference>
<dbReference type="InterPro" id="IPR006059">
    <property type="entry name" value="SBP"/>
</dbReference>
<sequence length="436" mass="46152">MSPNFRFSKALAVLAGATLALTACGGGGASTSANSAGGGTVTYWSMWKVGEPQQKVMANAIADFEKQTGTKVDVQWQGRTNTKKIIPALNTNNVPDIIDGSESNLDIALGSTGQALPMTDAYNTMIDGKKLSELIPAKFLAVNNIKGKDGQPWMVPYSLTSDAVWFNAEKNPDLVTNPPASWTDFISLLDKQKAAGQAPIAADADIAGYNAYWFVSALVHSEGPGAFAKITADKTGAGWDSPAVMAAAKTVQQLVDNGYMIKGYNASKWPAQQQAWATGGADLLFNGSWIPTETGTYAAPGFKYASFPYPSVAGKPAMARADFTGFAVPKKAKNAAGAQQLAAFLMGKKYQDAEGTDAKVLPVRADAAIAPELTSVKKAIDNAKEIYMGNDGVTTAGYMEKNFNPTDDLLFTGKIDAGEFVSQMKEKTIAYWKAQG</sequence>
<dbReference type="PROSITE" id="PS51257">
    <property type="entry name" value="PROKAR_LIPOPROTEIN"/>
    <property type="match status" value="1"/>
</dbReference>
<gene>
    <name evidence="5" type="ORF">ACFOW9_15580</name>
</gene>
<accession>A0ABV8R3T8</accession>
<dbReference type="Gene3D" id="3.40.190.10">
    <property type="entry name" value="Periplasmic binding protein-like II"/>
    <property type="match status" value="1"/>
</dbReference>
<keyword evidence="3 4" id="KW-0732">Signal</keyword>